<dbReference type="InterPro" id="IPR038171">
    <property type="entry name" value="M64_N_sf"/>
</dbReference>
<feature type="compositionally biased region" description="Polar residues" evidence="1">
    <location>
        <begin position="10"/>
        <end position="21"/>
    </location>
</feature>
<accession>A0A2V1IIJ3</accession>
<keyword evidence="4" id="KW-1185">Reference proteome</keyword>
<evidence type="ECO:0000256" key="1">
    <source>
        <dbReference type="SAM" id="MobiDB-lite"/>
    </source>
</evidence>
<proteinExistence type="predicted"/>
<protein>
    <submittedName>
        <fullName evidence="3">Peptidase M64</fullName>
    </submittedName>
</protein>
<dbReference type="GO" id="GO:0008237">
    <property type="term" value="F:metallopeptidase activity"/>
    <property type="evidence" value="ECO:0007669"/>
    <property type="project" value="InterPro"/>
</dbReference>
<dbReference type="InterPro" id="IPR019026">
    <property type="entry name" value="Peptidase_M64_IgA"/>
</dbReference>
<dbReference type="Pfam" id="PF16217">
    <property type="entry name" value="M64_N"/>
    <property type="match status" value="1"/>
</dbReference>
<gene>
    <name evidence="3" type="ORF">C5O23_11145</name>
</gene>
<reference evidence="4" key="1">
    <citation type="submission" date="2018-02" db="EMBL/GenBank/DDBJ databases">
        <authorList>
            <person name="Clavel T."/>
            <person name="Strowig T."/>
        </authorList>
    </citation>
    <scope>NUCLEOTIDE SEQUENCE [LARGE SCALE GENOMIC DNA]</scope>
    <source>
        <strain evidence="4">DSM 103720</strain>
    </source>
</reference>
<dbReference type="Gene3D" id="2.60.40.3250">
    <property type="entry name" value="Peptidase M64, N-terminal domain"/>
    <property type="match status" value="1"/>
</dbReference>
<feature type="region of interest" description="Disordered" evidence="1">
    <location>
        <begin position="1"/>
        <end position="21"/>
    </location>
</feature>
<dbReference type="AlphaFoldDB" id="A0A2V1IIJ3"/>
<dbReference type="Proteomes" id="UP000244905">
    <property type="component" value="Unassembled WGS sequence"/>
</dbReference>
<dbReference type="Gene3D" id="3.40.390.10">
    <property type="entry name" value="Collagenase (Catalytic Domain)"/>
    <property type="match status" value="1"/>
</dbReference>
<evidence type="ECO:0000259" key="2">
    <source>
        <dbReference type="Pfam" id="PF16217"/>
    </source>
</evidence>
<dbReference type="Pfam" id="PF09471">
    <property type="entry name" value="Peptidase_M64"/>
    <property type="match status" value="2"/>
</dbReference>
<sequence length="426" mass="47553">MEAGLKGGAQSAQIRETSSSDFGRRFEDRTLRVDYLFTATPAGDRGVSLAGQSGIDGWAGRRHRMSELPLLGNGTVTMVSEADGDTLYRTSFSSLYHEWLTTAEASEVAKAFEHTVLLPYPVSPARISIELLDNRHKPIASMTHRLDPKDILITRKGHGRVAEHRYIHRGGDPKNAIDVAILAEGYTRAEMDSFYRHARTAVDAILSYEPFKSRADKFNFVAVATPSADSGVSVPRLGEWKSTAFSSHFSTFYSDRYLTSLHVRDIHDSLARIPYEHIIILANTPEYGGGGIYNSYTLTTSRHANFRPVVVHEFGHSFGGLADEYFYETEANDEAYPADVEPWEPNITTLVDFESKWKDLIPKGTPQPTPVSEASKWPVGLYEGGGYSFHGVYRPADDCRMRTNTAPDFCPACRRAMSRLIDFYTE</sequence>
<dbReference type="GeneID" id="89223342"/>
<dbReference type="InterPro" id="IPR024079">
    <property type="entry name" value="MetalloPept_cat_dom_sf"/>
</dbReference>
<dbReference type="InterPro" id="IPR032625">
    <property type="entry name" value="M64_N"/>
</dbReference>
<feature type="domain" description="Peptidase M64 N-terminal" evidence="2">
    <location>
        <begin position="21"/>
        <end position="138"/>
    </location>
</feature>
<organism evidence="3 4">
    <name type="scientific">Duncaniella muris</name>
    <dbReference type="NCBI Taxonomy" id="2094150"/>
    <lineage>
        <taxon>Bacteria</taxon>
        <taxon>Pseudomonadati</taxon>
        <taxon>Bacteroidota</taxon>
        <taxon>Bacteroidia</taxon>
        <taxon>Bacteroidales</taxon>
        <taxon>Muribaculaceae</taxon>
        <taxon>Duncaniella</taxon>
    </lineage>
</organism>
<evidence type="ECO:0000313" key="4">
    <source>
        <dbReference type="Proteomes" id="UP000244905"/>
    </source>
</evidence>
<evidence type="ECO:0000313" key="3">
    <source>
        <dbReference type="EMBL" id="PWB00989.1"/>
    </source>
</evidence>
<dbReference type="EMBL" id="PUEC01000028">
    <property type="protein sequence ID" value="PWB00989.1"/>
    <property type="molecule type" value="Genomic_DNA"/>
</dbReference>
<name>A0A2V1IIJ3_9BACT</name>
<dbReference type="RefSeq" id="WP_107033038.1">
    <property type="nucleotide sequence ID" value="NZ_CARSQY010000138.1"/>
</dbReference>
<comment type="caution">
    <text evidence="3">The sequence shown here is derived from an EMBL/GenBank/DDBJ whole genome shotgun (WGS) entry which is preliminary data.</text>
</comment>